<comment type="caution">
    <text evidence="2">The sequence shown here is derived from an EMBL/GenBank/DDBJ whole genome shotgun (WGS) entry which is preliminary data.</text>
</comment>
<dbReference type="CDD" id="cd03443">
    <property type="entry name" value="PaaI_thioesterase"/>
    <property type="match status" value="1"/>
</dbReference>
<dbReference type="EMBL" id="JARIHO010000012">
    <property type="protein sequence ID" value="KAJ7352079.1"/>
    <property type="molecule type" value="Genomic_DNA"/>
</dbReference>
<dbReference type="SUPFAM" id="SSF54637">
    <property type="entry name" value="Thioesterase/thiol ester dehydrase-isomerase"/>
    <property type="match status" value="1"/>
</dbReference>
<dbReference type="Proteomes" id="UP001218218">
    <property type="component" value="Unassembled WGS sequence"/>
</dbReference>
<evidence type="ECO:0000313" key="2">
    <source>
        <dbReference type="EMBL" id="KAJ7352079.1"/>
    </source>
</evidence>
<protein>
    <submittedName>
        <fullName evidence="2">HotDog domain-containing protein</fullName>
    </submittedName>
</protein>
<dbReference type="InterPro" id="IPR029069">
    <property type="entry name" value="HotDog_dom_sf"/>
</dbReference>
<keyword evidence="3" id="KW-1185">Reference proteome</keyword>
<proteinExistence type="predicted"/>
<gene>
    <name evidence="2" type="ORF">DFH08DRAFT_78817</name>
</gene>
<accession>A0AAD7EUJ2</accession>
<dbReference type="InterPro" id="IPR052061">
    <property type="entry name" value="PTE-AB_protein"/>
</dbReference>
<dbReference type="AlphaFoldDB" id="A0AAD7EUJ2"/>
<name>A0AAD7EUJ2_9AGAR</name>
<dbReference type="PANTHER" id="PTHR47260">
    <property type="entry name" value="UPF0644 PROTEIN PB2B4.06"/>
    <property type="match status" value="1"/>
</dbReference>
<organism evidence="2 3">
    <name type="scientific">Mycena albidolilacea</name>
    <dbReference type="NCBI Taxonomy" id="1033008"/>
    <lineage>
        <taxon>Eukaryota</taxon>
        <taxon>Fungi</taxon>
        <taxon>Dikarya</taxon>
        <taxon>Basidiomycota</taxon>
        <taxon>Agaricomycotina</taxon>
        <taxon>Agaricomycetes</taxon>
        <taxon>Agaricomycetidae</taxon>
        <taxon>Agaricales</taxon>
        <taxon>Marasmiineae</taxon>
        <taxon>Mycenaceae</taxon>
        <taxon>Mycena</taxon>
    </lineage>
</organism>
<dbReference type="PANTHER" id="PTHR47260:SF1">
    <property type="entry name" value="UPF0644 PROTEIN PB2B4.06"/>
    <property type="match status" value="1"/>
</dbReference>
<evidence type="ECO:0000313" key="3">
    <source>
        <dbReference type="Proteomes" id="UP001218218"/>
    </source>
</evidence>
<dbReference type="InterPro" id="IPR006683">
    <property type="entry name" value="Thioestr_dom"/>
</dbReference>
<feature type="domain" description="Thioesterase" evidence="1">
    <location>
        <begin position="174"/>
        <end position="248"/>
    </location>
</feature>
<sequence length="294" mass="32003">MSSSILLRRVRETCRLQNKFNTLRNASTSSTPPASRRLGAFATLSLVTAVSLSCYTLGAFYPPAPISLLYPRPAPPPPADPNSAESLAYTEALETKLQTLPLLRELRARADADEWYETRPYQQIPDEIRVNNFTAGSLRGPGRLPLWPLARVKKDESEAVVIIHIGRSLCGHDGIVHGGLLATLLDEALARNAITNLPEKVGVTATLSLNYRAPTRADQFVVVKTQLVDVKGRKATVSGRVEDLQGTLLVDATALFIQPRYAKMLDPQRIRQNLGAPATALAPVLLADGVKLPK</sequence>
<evidence type="ECO:0000259" key="1">
    <source>
        <dbReference type="Pfam" id="PF03061"/>
    </source>
</evidence>
<dbReference type="Gene3D" id="3.10.129.10">
    <property type="entry name" value="Hotdog Thioesterase"/>
    <property type="match status" value="1"/>
</dbReference>
<dbReference type="Pfam" id="PF03061">
    <property type="entry name" value="4HBT"/>
    <property type="match status" value="1"/>
</dbReference>
<reference evidence="2" key="1">
    <citation type="submission" date="2023-03" db="EMBL/GenBank/DDBJ databases">
        <title>Massive genome expansion in bonnet fungi (Mycena s.s.) driven by repeated elements and novel gene families across ecological guilds.</title>
        <authorList>
            <consortium name="Lawrence Berkeley National Laboratory"/>
            <person name="Harder C.B."/>
            <person name="Miyauchi S."/>
            <person name="Viragh M."/>
            <person name="Kuo A."/>
            <person name="Thoen E."/>
            <person name="Andreopoulos B."/>
            <person name="Lu D."/>
            <person name="Skrede I."/>
            <person name="Drula E."/>
            <person name="Henrissat B."/>
            <person name="Morin E."/>
            <person name="Kohler A."/>
            <person name="Barry K."/>
            <person name="LaButti K."/>
            <person name="Morin E."/>
            <person name="Salamov A."/>
            <person name="Lipzen A."/>
            <person name="Mereny Z."/>
            <person name="Hegedus B."/>
            <person name="Baldrian P."/>
            <person name="Stursova M."/>
            <person name="Weitz H."/>
            <person name="Taylor A."/>
            <person name="Grigoriev I.V."/>
            <person name="Nagy L.G."/>
            <person name="Martin F."/>
            <person name="Kauserud H."/>
        </authorList>
    </citation>
    <scope>NUCLEOTIDE SEQUENCE</scope>
    <source>
        <strain evidence="2">CBHHK002</strain>
    </source>
</reference>